<gene>
    <name evidence="12" type="primary">TBLA0B00480</name>
    <name evidence="12" type="ORF">TBLA_0B00480</name>
</gene>
<evidence type="ECO:0000256" key="10">
    <source>
        <dbReference type="RuleBase" id="RU079119"/>
    </source>
</evidence>
<dbReference type="Proteomes" id="UP000002866">
    <property type="component" value="Chromosome 2"/>
</dbReference>
<dbReference type="PANTHER" id="PTHR12246">
    <property type="entry name" value="PALMITOYLTRANSFERASE ZDHHC16"/>
    <property type="match status" value="1"/>
</dbReference>
<proteinExistence type="inferred from homology"/>
<evidence type="ECO:0000256" key="9">
    <source>
        <dbReference type="ARBA" id="ARBA00048048"/>
    </source>
</evidence>
<keyword evidence="2 10" id="KW-0808">Transferase</keyword>
<comment type="catalytic activity">
    <reaction evidence="9 10">
        <text>L-cysteinyl-[protein] + hexadecanoyl-CoA = S-hexadecanoyl-L-cysteinyl-[protein] + CoA</text>
        <dbReference type="Rhea" id="RHEA:36683"/>
        <dbReference type="Rhea" id="RHEA-COMP:10131"/>
        <dbReference type="Rhea" id="RHEA-COMP:11032"/>
        <dbReference type="ChEBI" id="CHEBI:29950"/>
        <dbReference type="ChEBI" id="CHEBI:57287"/>
        <dbReference type="ChEBI" id="CHEBI:57379"/>
        <dbReference type="ChEBI" id="CHEBI:74151"/>
        <dbReference type="EC" id="2.3.1.225"/>
    </reaction>
</comment>
<evidence type="ECO:0000256" key="5">
    <source>
        <dbReference type="ARBA" id="ARBA00023136"/>
    </source>
</evidence>
<dbReference type="PROSITE" id="PS50216">
    <property type="entry name" value="DHHC"/>
    <property type="match status" value="1"/>
</dbReference>
<keyword evidence="5 10" id="KW-0472">Membrane</keyword>
<dbReference type="Pfam" id="PF01529">
    <property type="entry name" value="DHHC"/>
    <property type="match status" value="1"/>
</dbReference>
<dbReference type="STRING" id="1071380.I2GXP0"/>
<accession>I2GXP0</accession>
<reference evidence="12 13" key="1">
    <citation type="journal article" date="2011" name="Proc. Natl. Acad. Sci. U.S.A.">
        <title>Evolutionary erosion of yeast sex chromosomes by mating-type switching accidents.</title>
        <authorList>
            <person name="Gordon J.L."/>
            <person name="Armisen D."/>
            <person name="Proux-Wera E."/>
            <person name="Oheigeartaigh S.S."/>
            <person name="Byrne K.P."/>
            <person name="Wolfe K.H."/>
        </authorList>
    </citation>
    <scope>NUCLEOTIDE SEQUENCE [LARGE SCALE GENOMIC DNA]</scope>
    <source>
        <strain evidence="13">ATCC 34711 / CBS 6284 / DSM 70876 / NBRC 10599 / NRRL Y-10934 / UCD 77-7</strain>
    </source>
</reference>
<dbReference type="FunCoup" id="I2GXP0">
    <property type="interactions" value="33"/>
</dbReference>
<evidence type="ECO:0000256" key="7">
    <source>
        <dbReference type="ARBA" id="ARBA00023288"/>
    </source>
</evidence>
<dbReference type="EC" id="2.3.1.225" evidence="10"/>
<dbReference type="InterPro" id="IPR039859">
    <property type="entry name" value="PFA4/ZDH16/20/ERF2-like"/>
</dbReference>
<feature type="transmembrane region" description="Helical" evidence="10">
    <location>
        <begin position="176"/>
        <end position="198"/>
    </location>
</feature>
<dbReference type="RefSeq" id="XP_004178411.1">
    <property type="nucleotide sequence ID" value="XM_004178363.1"/>
</dbReference>
<name>I2GXP0_HENB6</name>
<dbReference type="GO" id="GO:0016020">
    <property type="term" value="C:membrane"/>
    <property type="evidence" value="ECO:0007669"/>
    <property type="project" value="UniProtKB-SubCell"/>
</dbReference>
<evidence type="ECO:0000256" key="4">
    <source>
        <dbReference type="ARBA" id="ARBA00022989"/>
    </source>
</evidence>
<dbReference type="InParanoid" id="I2GXP0"/>
<evidence type="ECO:0000259" key="11">
    <source>
        <dbReference type="Pfam" id="PF01529"/>
    </source>
</evidence>
<dbReference type="HOGENOM" id="CLU_027721_8_0_1"/>
<keyword evidence="4 10" id="KW-1133">Transmembrane helix</keyword>
<feature type="transmembrane region" description="Helical" evidence="10">
    <location>
        <begin position="9"/>
        <end position="29"/>
    </location>
</feature>
<evidence type="ECO:0000313" key="13">
    <source>
        <dbReference type="Proteomes" id="UP000002866"/>
    </source>
</evidence>
<feature type="domain" description="Palmitoyltransferase DHHC" evidence="11">
    <location>
        <begin position="88"/>
        <end position="216"/>
    </location>
</feature>
<evidence type="ECO:0000256" key="8">
    <source>
        <dbReference type="ARBA" id="ARBA00023315"/>
    </source>
</evidence>
<dbReference type="GO" id="GO:0005783">
    <property type="term" value="C:endoplasmic reticulum"/>
    <property type="evidence" value="ECO:0007669"/>
    <property type="project" value="EnsemblFungi"/>
</dbReference>
<organism evidence="12 13">
    <name type="scientific">Henningerozyma blattae (strain ATCC 34711 / CBS 6284 / DSM 70876 / NBRC 10599 / NRRL Y-10934 / UCD 77-7)</name>
    <name type="common">Yeast</name>
    <name type="synonym">Tetrapisispora blattae</name>
    <dbReference type="NCBI Taxonomy" id="1071380"/>
    <lineage>
        <taxon>Eukaryota</taxon>
        <taxon>Fungi</taxon>
        <taxon>Dikarya</taxon>
        <taxon>Ascomycota</taxon>
        <taxon>Saccharomycotina</taxon>
        <taxon>Saccharomycetes</taxon>
        <taxon>Saccharomycetales</taxon>
        <taxon>Saccharomycetaceae</taxon>
        <taxon>Henningerozyma</taxon>
    </lineage>
</organism>
<dbReference type="GeneID" id="14494068"/>
<keyword evidence="7" id="KW-0449">Lipoprotein</keyword>
<dbReference type="GO" id="GO:0019706">
    <property type="term" value="F:protein-cysteine S-palmitoyltransferase activity"/>
    <property type="evidence" value="ECO:0007669"/>
    <property type="project" value="UniProtKB-EC"/>
</dbReference>
<dbReference type="InterPro" id="IPR001594">
    <property type="entry name" value="Palmitoyltrfase_DHHC"/>
</dbReference>
<evidence type="ECO:0000313" key="12">
    <source>
        <dbReference type="EMBL" id="CCH58892.1"/>
    </source>
</evidence>
<evidence type="ECO:0000256" key="3">
    <source>
        <dbReference type="ARBA" id="ARBA00022692"/>
    </source>
</evidence>
<feature type="transmembrane region" description="Helical" evidence="10">
    <location>
        <begin position="136"/>
        <end position="156"/>
    </location>
</feature>
<evidence type="ECO:0000256" key="6">
    <source>
        <dbReference type="ARBA" id="ARBA00023139"/>
    </source>
</evidence>
<dbReference type="AlphaFoldDB" id="I2GXP0"/>
<evidence type="ECO:0000256" key="1">
    <source>
        <dbReference type="ARBA" id="ARBA00004141"/>
    </source>
</evidence>
<dbReference type="eggNOG" id="KOG1314">
    <property type="taxonomic scope" value="Eukaryota"/>
</dbReference>
<keyword evidence="6" id="KW-0564">Palmitate</keyword>
<dbReference type="KEGG" id="tbl:TBLA_0B00480"/>
<keyword evidence="13" id="KW-1185">Reference proteome</keyword>
<dbReference type="EMBL" id="HE806317">
    <property type="protein sequence ID" value="CCH58892.1"/>
    <property type="molecule type" value="Genomic_DNA"/>
</dbReference>
<dbReference type="OrthoDB" id="331948at2759"/>
<sequence length="377" mass="43832">MVIEFSRPWYGVAIPSCIIFTLTTVSYFGILQDVLTTNQTIWYFTTAIMISYSYYLAIVTPPTPAPSTLTQSFISDVMNNENDIFPTTTCKKCKKIKLPRAHHCKTCNTCVVMMDHHCPWTMNCVGYTNYPHFIRFLAWVIISTTNLLSQLIKQAYKLYIYRNSPFHLYQNVKYKIIILTLLIPGTIFVWLTVLLLLLKTLQNQIWNGMTQIEYWQFEMIENKYFQSKSSKVALQLQLLENLLNFYNKKLSTDSITKIQKLISSLQNGARWNTSFHSIINFPYDLGLSNNITTTMGSLNPLSWFNPWYTPLTASYNKINEFAIWDDNETHDNIKDMLLCLPWPLNYSNNSTFQDGELVVKSNDYGETLQDFGVDYDD</sequence>
<comment type="domain">
    <text evidence="10">The DHHC domain is required for palmitoyltransferase activity.</text>
</comment>
<dbReference type="OMA" id="TMNCVGY"/>
<keyword evidence="8 10" id="KW-0012">Acyltransferase</keyword>
<protein>
    <recommendedName>
        <fullName evidence="10">Palmitoyltransferase</fullName>
        <ecNumber evidence="10">2.3.1.225</ecNumber>
    </recommendedName>
</protein>
<evidence type="ECO:0000256" key="2">
    <source>
        <dbReference type="ARBA" id="ARBA00022679"/>
    </source>
</evidence>
<comment type="similarity">
    <text evidence="10">Belongs to the DHHC palmitoyltransferase family.</text>
</comment>
<feature type="transmembrane region" description="Helical" evidence="10">
    <location>
        <begin position="41"/>
        <end position="59"/>
    </location>
</feature>
<keyword evidence="3 10" id="KW-0812">Transmembrane</keyword>
<comment type="subcellular location">
    <subcellularLocation>
        <location evidence="1">Membrane</location>
        <topology evidence="1">Multi-pass membrane protein</topology>
    </subcellularLocation>
</comment>